<keyword evidence="2" id="KW-0472">Membrane</keyword>
<keyword evidence="3" id="KW-0407">Ion channel</keyword>
<feature type="region of interest" description="Disordered" evidence="1">
    <location>
        <begin position="269"/>
        <end position="291"/>
    </location>
</feature>
<keyword evidence="3" id="KW-0813">Transport</keyword>
<proteinExistence type="predicted"/>
<evidence type="ECO:0000313" key="3">
    <source>
        <dbReference type="EMBL" id="CAK9078174.1"/>
    </source>
</evidence>
<keyword evidence="3" id="KW-0406">Ion transport</keyword>
<feature type="transmembrane region" description="Helical" evidence="2">
    <location>
        <begin position="176"/>
        <end position="197"/>
    </location>
</feature>
<comment type="caution">
    <text evidence="3">The sequence shown here is derived from an EMBL/GenBank/DDBJ whole genome shotgun (WGS) entry which is preliminary data.</text>
</comment>
<dbReference type="GO" id="GO:0034220">
    <property type="term" value="P:monoatomic ion transmembrane transport"/>
    <property type="evidence" value="ECO:0007669"/>
    <property type="project" value="UniProtKB-KW"/>
</dbReference>
<name>A0ABP0PTJ1_9DINO</name>
<keyword evidence="2" id="KW-1133">Transmembrane helix</keyword>
<feature type="transmembrane region" description="Helical" evidence="2">
    <location>
        <begin position="127"/>
        <end position="146"/>
    </location>
</feature>
<evidence type="ECO:0000256" key="2">
    <source>
        <dbReference type="SAM" id="Phobius"/>
    </source>
</evidence>
<dbReference type="EMBL" id="CAXAMM010038113">
    <property type="protein sequence ID" value="CAK9078174.1"/>
    <property type="molecule type" value="Genomic_DNA"/>
</dbReference>
<gene>
    <name evidence="3" type="ORF">SCF082_LOCUS37421</name>
</gene>
<feature type="transmembrane region" description="Helical" evidence="2">
    <location>
        <begin position="51"/>
        <end position="72"/>
    </location>
</feature>
<organism evidence="3 4">
    <name type="scientific">Durusdinium trenchii</name>
    <dbReference type="NCBI Taxonomy" id="1381693"/>
    <lineage>
        <taxon>Eukaryota</taxon>
        <taxon>Sar</taxon>
        <taxon>Alveolata</taxon>
        <taxon>Dinophyceae</taxon>
        <taxon>Suessiales</taxon>
        <taxon>Symbiodiniaceae</taxon>
        <taxon>Durusdinium</taxon>
    </lineage>
</organism>
<feature type="transmembrane region" description="Helical" evidence="2">
    <location>
        <begin position="100"/>
        <end position="121"/>
    </location>
</feature>
<keyword evidence="2" id="KW-0812">Transmembrane</keyword>
<accession>A0ABP0PTJ1</accession>
<evidence type="ECO:0000313" key="4">
    <source>
        <dbReference type="Proteomes" id="UP001642464"/>
    </source>
</evidence>
<evidence type="ECO:0000256" key="1">
    <source>
        <dbReference type="SAM" id="MobiDB-lite"/>
    </source>
</evidence>
<dbReference type="Proteomes" id="UP001642464">
    <property type="component" value="Unassembled WGS sequence"/>
</dbReference>
<protein>
    <submittedName>
        <fullName evidence="3">Potassium channel GORK</fullName>
    </submittedName>
</protein>
<sequence length="291" mass="31654">MGAFLQVGFSTMSATSLAPMMCYKHPNGLRSILKYPGVICGSDEHTSMLVIGWLLLSIFVLGFVALCTFAVTRVPSWSATRKDHLVACVRFLVFRFRLDSWWFGVPLLCRGPLLSLPVVLATDYPPVQILGTIIVIAVILAGFMAIGPHRLLDLELLRVVWWWFFFPRRLVTQVPMLNLTDAIISFCVVLLVTTSSLHLPAIEGPMAQFAEAVSTTMLSGIGVALGIMVLMTGSALIYRSALGGKKEGLTGWPGGDRMAGCSAAQRWPEGSIDDQSTLPGARSRGVPYQHG</sequence>
<reference evidence="3 4" key="1">
    <citation type="submission" date="2024-02" db="EMBL/GenBank/DDBJ databases">
        <authorList>
            <person name="Chen Y."/>
            <person name="Shah S."/>
            <person name="Dougan E. K."/>
            <person name="Thang M."/>
            <person name="Chan C."/>
        </authorList>
    </citation>
    <scope>NUCLEOTIDE SEQUENCE [LARGE SCALE GENOMIC DNA]</scope>
</reference>
<keyword evidence="4" id="KW-1185">Reference proteome</keyword>
<feature type="transmembrane region" description="Helical" evidence="2">
    <location>
        <begin position="217"/>
        <end position="238"/>
    </location>
</feature>